<dbReference type="PROSITE" id="PS50928">
    <property type="entry name" value="ABC_TM1"/>
    <property type="match status" value="1"/>
</dbReference>
<feature type="transmembrane region" description="Helical" evidence="7">
    <location>
        <begin position="275"/>
        <end position="301"/>
    </location>
</feature>
<dbReference type="EMBL" id="CAEZXY010000001">
    <property type="protein sequence ID" value="CAB4692082.1"/>
    <property type="molecule type" value="Genomic_DNA"/>
</dbReference>
<dbReference type="CDD" id="cd06261">
    <property type="entry name" value="TM_PBP2"/>
    <property type="match status" value="1"/>
</dbReference>
<dbReference type="EMBL" id="CAEZVC010000001">
    <property type="protein sequence ID" value="CAB4610703.1"/>
    <property type="molecule type" value="Genomic_DNA"/>
</dbReference>
<evidence type="ECO:0000313" key="12">
    <source>
        <dbReference type="EMBL" id="CAB4610703.1"/>
    </source>
</evidence>
<feature type="transmembrane region" description="Helical" evidence="7">
    <location>
        <begin position="230"/>
        <end position="255"/>
    </location>
</feature>
<evidence type="ECO:0000313" key="14">
    <source>
        <dbReference type="EMBL" id="CAB4938577.1"/>
    </source>
</evidence>
<feature type="transmembrane region" description="Helical" evidence="7">
    <location>
        <begin position="172"/>
        <end position="190"/>
    </location>
</feature>
<protein>
    <submittedName>
        <fullName evidence="10">Unannotated protein</fullName>
    </submittedName>
</protein>
<evidence type="ECO:0000313" key="9">
    <source>
        <dbReference type="EMBL" id="CAB4329466.1"/>
    </source>
</evidence>
<evidence type="ECO:0000313" key="10">
    <source>
        <dbReference type="EMBL" id="CAB4372272.1"/>
    </source>
</evidence>
<dbReference type="PANTHER" id="PTHR43386:SF1">
    <property type="entry name" value="D,D-DIPEPTIDE TRANSPORT SYSTEM PERMEASE PROTEIN DDPC-RELATED"/>
    <property type="match status" value="1"/>
</dbReference>
<dbReference type="EMBL" id="CAFBNJ010000001">
    <property type="protein sequence ID" value="CAB4938577.1"/>
    <property type="molecule type" value="Genomic_DNA"/>
</dbReference>
<dbReference type="EMBL" id="CAESAL010000001">
    <property type="protein sequence ID" value="CAB4329466.1"/>
    <property type="molecule type" value="Genomic_DNA"/>
</dbReference>
<sequence>MTDDQTGVDAELARDSHINPDSLFAAETAAELSPVPAKRRRRNLFFWAAVVWVAVIFLAALFADLLPLPPYAEAIGPPRVGPFQQFGHGMILGTDPFGRSNLSRVVYGARVSMIIGVVAAAVGLLVGGAVGLLSGYLKGWTDRTSSFVVDTLLAFPPLVMLLTITAVLQPKVSTILIGLSILVIPTFVRLERAAAMSWSERPFVLAARSYGTKDFRIAVRHILPNSVLTLITYVPTVISAMIVAEGSLSFLGLGLPSPTPSWGGMIAEGKSSLRLAPSVVFVPAAVVFLTVLSFNLIGEYVRARFDKRTKR</sequence>
<dbReference type="EMBL" id="CAFBRD010000001">
    <property type="protein sequence ID" value="CAB5072604.1"/>
    <property type="molecule type" value="Genomic_DNA"/>
</dbReference>
<keyword evidence="6 7" id="KW-0472">Membrane</keyword>
<feature type="transmembrane region" description="Helical" evidence="7">
    <location>
        <begin position="111"/>
        <end position="135"/>
    </location>
</feature>
<dbReference type="PANTHER" id="PTHR43386">
    <property type="entry name" value="OLIGOPEPTIDE TRANSPORT SYSTEM PERMEASE PROTEIN APPC"/>
    <property type="match status" value="1"/>
</dbReference>
<feature type="transmembrane region" description="Helical" evidence="7">
    <location>
        <begin position="147"/>
        <end position="166"/>
    </location>
</feature>
<evidence type="ECO:0000313" key="13">
    <source>
        <dbReference type="EMBL" id="CAB4692082.1"/>
    </source>
</evidence>
<dbReference type="AlphaFoldDB" id="A0A6J6APZ1"/>
<keyword evidence="2" id="KW-0813">Transport</keyword>
<evidence type="ECO:0000256" key="6">
    <source>
        <dbReference type="ARBA" id="ARBA00023136"/>
    </source>
</evidence>
<comment type="subcellular location">
    <subcellularLocation>
        <location evidence="1">Cell membrane</location>
        <topology evidence="1">Multi-pass membrane protein</topology>
    </subcellularLocation>
</comment>
<evidence type="ECO:0000256" key="3">
    <source>
        <dbReference type="ARBA" id="ARBA00022475"/>
    </source>
</evidence>
<dbReference type="InterPro" id="IPR035906">
    <property type="entry name" value="MetI-like_sf"/>
</dbReference>
<evidence type="ECO:0000256" key="7">
    <source>
        <dbReference type="SAM" id="Phobius"/>
    </source>
</evidence>
<dbReference type="InterPro" id="IPR050366">
    <property type="entry name" value="BP-dependent_transpt_permease"/>
</dbReference>
<evidence type="ECO:0000313" key="15">
    <source>
        <dbReference type="EMBL" id="CAB5072604.1"/>
    </source>
</evidence>
<evidence type="ECO:0000256" key="1">
    <source>
        <dbReference type="ARBA" id="ARBA00004651"/>
    </source>
</evidence>
<dbReference type="GO" id="GO:0055085">
    <property type="term" value="P:transmembrane transport"/>
    <property type="evidence" value="ECO:0007669"/>
    <property type="project" value="InterPro"/>
</dbReference>
<dbReference type="InterPro" id="IPR000515">
    <property type="entry name" value="MetI-like"/>
</dbReference>
<dbReference type="SUPFAM" id="SSF161098">
    <property type="entry name" value="MetI-like"/>
    <property type="match status" value="1"/>
</dbReference>
<evidence type="ECO:0000256" key="2">
    <source>
        <dbReference type="ARBA" id="ARBA00022448"/>
    </source>
</evidence>
<dbReference type="Gene3D" id="1.10.3720.10">
    <property type="entry name" value="MetI-like"/>
    <property type="match status" value="1"/>
</dbReference>
<evidence type="ECO:0000313" key="11">
    <source>
        <dbReference type="EMBL" id="CAB4574306.1"/>
    </source>
</evidence>
<organism evidence="10">
    <name type="scientific">freshwater metagenome</name>
    <dbReference type="NCBI Taxonomy" id="449393"/>
    <lineage>
        <taxon>unclassified sequences</taxon>
        <taxon>metagenomes</taxon>
        <taxon>ecological metagenomes</taxon>
    </lineage>
</organism>
<name>A0A6J6APZ1_9ZZZZ</name>
<feature type="domain" description="ABC transmembrane type-1" evidence="8">
    <location>
        <begin position="109"/>
        <end position="298"/>
    </location>
</feature>
<dbReference type="GO" id="GO:0005886">
    <property type="term" value="C:plasma membrane"/>
    <property type="evidence" value="ECO:0007669"/>
    <property type="project" value="UniProtKB-SubCell"/>
</dbReference>
<proteinExistence type="predicted"/>
<evidence type="ECO:0000256" key="4">
    <source>
        <dbReference type="ARBA" id="ARBA00022692"/>
    </source>
</evidence>
<evidence type="ECO:0000259" key="8">
    <source>
        <dbReference type="PROSITE" id="PS50928"/>
    </source>
</evidence>
<reference evidence="10" key="1">
    <citation type="submission" date="2020-05" db="EMBL/GenBank/DDBJ databases">
        <authorList>
            <person name="Chiriac C."/>
            <person name="Salcher M."/>
            <person name="Ghai R."/>
            <person name="Kavagutti S V."/>
        </authorList>
    </citation>
    <scope>NUCLEOTIDE SEQUENCE</scope>
</reference>
<feature type="transmembrane region" description="Helical" evidence="7">
    <location>
        <begin position="44"/>
        <end position="63"/>
    </location>
</feature>
<keyword evidence="4 7" id="KW-0812">Transmembrane</keyword>
<dbReference type="EMBL" id="CAEUNJ010000064">
    <property type="protein sequence ID" value="CAB4372272.1"/>
    <property type="molecule type" value="Genomic_DNA"/>
</dbReference>
<gene>
    <name evidence="11" type="ORF">UFOPK1762_00031</name>
    <name evidence="12" type="ORF">UFOPK1906_00010</name>
    <name evidence="13" type="ORF">UFOPK2624_00037</name>
    <name evidence="9" type="ORF">UFOPK3331_00037</name>
    <name evidence="14" type="ORF">UFOPK3785_00015</name>
    <name evidence="10" type="ORF">UFOPK4201_01378</name>
    <name evidence="15" type="ORF">UFOPK4371_00037</name>
</gene>
<keyword evidence="3" id="KW-1003">Cell membrane</keyword>
<accession>A0A6J6APZ1</accession>
<dbReference type="Pfam" id="PF00528">
    <property type="entry name" value="BPD_transp_1"/>
    <property type="match status" value="1"/>
</dbReference>
<dbReference type="EMBL" id="CAEZTY010000001">
    <property type="protein sequence ID" value="CAB4574306.1"/>
    <property type="molecule type" value="Genomic_DNA"/>
</dbReference>
<evidence type="ECO:0000256" key="5">
    <source>
        <dbReference type="ARBA" id="ARBA00022989"/>
    </source>
</evidence>
<keyword evidence="5 7" id="KW-1133">Transmembrane helix</keyword>